<gene>
    <name evidence="1" type="ORF">AV903_10080</name>
    <name evidence="2" type="ORF">SY86_05945</name>
</gene>
<proteinExistence type="predicted"/>
<name>A0A0M2K812_9GAMM</name>
<organism evidence="2 3">
    <name type="scientific">Erwinia tracheiphila</name>
    <dbReference type="NCBI Taxonomy" id="65700"/>
    <lineage>
        <taxon>Bacteria</taxon>
        <taxon>Pseudomonadati</taxon>
        <taxon>Pseudomonadota</taxon>
        <taxon>Gammaproteobacteria</taxon>
        <taxon>Enterobacterales</taxon>
        <taxon>Erwiniaceae</taxon>
        <taxon>Erwinia</taxon>
    </lineage>
</organism>
<dbReference type="Proteomes" id="UP000264980">
    <property type="component" value="Chromosome"/>
</dbReference>
<dbReference type="EMBL" id="CP013970">
    <property type="protein sequence ID" value="AXF76312.1"/>
    <property type="molecule type" value="Genomic_DNA"/>
</dbReference>
<sequence length="72" mass="8148">MLGHDGKWSGCICVFYADLPQGVDEKKINIKMCGAGVNWSGLLNSGIISLPELTDMWQSKRSRHIRRNARMR</sequence>
<dbReference type="AlphaFoldDB" id="A0A0M2K812"/>
<protein>
    <submittedName>
        <fullName evidence="2">Uncharacterized protein</fullName>
    </submittedName>
</protein>
<dbReference type="EMBL" id="JXNU01000003">
    <property type="protein sequence ID" value="KKF35069.1"/>
    <property type="molecule type" value="Genomic_DNA"/>
</dbReference>
<accession>A0A0M2K812</accession>
<evidence type="ECO:0000313" key="3">
    <source>
        <dbReference type="Proteomes" id="UP000033924"/>
    </source>
</evidence>
<reference evidence="2 3" key="1">
    <citation type="submission" date="2015-01" db="EMBL/GenBank/DDBJ databases">
        <title>Erwinia tracheiphila.</title>
        <authorList>
            <person name="Shapiro L.R."/>
        </authorList>
    </citation>
    <scope>NUCLEOTIDE SEQUENCE [LARGE SCALE GENOMIC DNA]</scope>
    <source>
        <strain evidence="2 3">BuffGH</strain>
    </source>
</reference>
<keyword evidence="3" id="KW-1185">Reference proteome</keyword>
<evidence type="ECO:0000313" key="4">
    <source>
        <dbReference type="Proteomes" id="UP000264980"/>
    </source>
</evidence>
<evidence type="ECO:0000313" key="1">
    <source>
        <dbReference type="EMBL" id="AXF76312.1"/>
    </source>
</evidence>
<dbReference type="PATRIC" id="fig|65700.7.peg.1503"/>
<evidence type="ECO:0000313" key="2">
    <source>
        <dbReference type="EMBL" id="KKF35069.1"/>
    </source>
</evidence>
<dbReference type="RefSeq" id="WP_016189787.1">
    <property type="nucleotide sequence ID" value="NZ_CP089932.1"/>
</dbReference>
<reference evidence="1 4" key="2">
    <citation type="submission" date="2016-01" db="EMBL/GenBank/DDBJ databases">
        <authorList>
            <person name="Oliw E.H."/>
        </authorList>
    </citation>
    <scope>NUCLEOTIDE SEQUENCE [LARGE SCALE GENOMIC DNA]</scope>
    <source>
        <strain evidence="1 4">MDcuke</strain>
    </source>
</reference>
<dbReference type="Proteomes" id="UP000033924">
    <property type="component" value="Unassembled WGS sequence"/>
</dbReference>
<dbReference type="STRING" id="65700.SY86_05945"/>